<proteinExistence type="inferred from homology"/>
<dbReference type="STRING" id="1173061.A0A0J9XC97"/>
<sequence>MNRLLQALDPVRLNSDWEQARSILQSTDNYYSEPVSNAATGETSSSVKNQELTPSSLPSLVASLLKETEIVLHLANDMEIMFSSPEVTGIDVHVPQNTENLPAEYLLFERYLEIFTLVLNGKHNEALLVPIEFPKECCLKYTRVVILKVFLIRAIAYEIVGQVKDALETYSQGGKYAADVITYSKEATIWAEYLYYRFCLLSTDTIGNEFCKLGIDVAITDAAFDGYKIITSHFSEYNISARHSNIPVLELLYYSKQAKWYHRTSSVDEKIDELNKTIQARLVASPDDLFLEQYIDMQQQLNTLPADILLPEIIDISKKTFQSTVIARCLTLTLLNLGKKEEALESYALYWKYNLKKPDRPKDIVHVHERLSELESQIGRDLETKMTFSLRNYTKQDKANSYSVIARAFEETNKEKAGEFYSKSISAYSPNIIPDISLRYGILQARNRHSGPFSSLDTVRSALQKWENDVRLWHLLALVLSSLGEDKKAMIAIEKALELLDEIFQNLGIGTKIKFRGLSQAAAITDKNWRERYIEVKWTQLALIEKQDLDQALVQIPEVFNLYYKLYGEDLRDQETANGLSLTKKKRQSIVTRTLSKTFSVTVEASRTLSGKKKHKQPGSISGISSKENIEELRILNTIWLRTASLYRRAELYIEAEKAIIQAEALVGPTNQSHIELGYLILRSRPCLAINEFEKVLEADRTNLAAVIGFATLANDTADETIIANNIASGSKLFGNEFDRQGLLQRSLALLQTALTKTESSEAWLLLGQLREVGGDIDGAIKAYENCESIESRRSVRDYAVAFI</sequence>
<accession>A0A0J9XC97</accession>
<comment type="similarity">
    <text evidence="5">Belongs to the YPP1 family.</text>
</comment>
<dbReference type="SMART" id="SM00028">
    <property type="entry name" value="TPR"/>
    <property type="match status" value="3"/>
</dbReference>
<keyword evidence="4" id="KW-0254">Endocytosis</keyword>
<comment type="function">
    <text evidence="1">Involved in endocytosis.</text>
</comment>
<dbReference type="PANTHER" id="PTHR23083">
    <property type="entry name" value="TETRATRICOPEPTIDE REPEAT PROTEIN, TPR"/>
    <property type="match status" value="1"/>
</dbReference>
<dbReference type="GO" id="GO:0006897">
    <property type="term" value="P:endocytosis"/>
    <property type="evidence" value="ECO:0007669"/>
    <property type="project" value="UniProtKB-KW"/>
</dbReference>
<organism evidence="7 8">
    <name type="scientific">Geotrichum candidum</name>
    <name type="common">Oospora lactis</name>
    <name type="synonym">Dipodascus geotrichum</name>
    <dbReference type="NCBI Taxonomy" id="1173061"/>
    <lineage>
        <taxon>Eukaryota</taxon>
        <taxon>Fungi</taxon>
        <taxon>Dikarya</taxon>
        <taxon>Ascomycota</taxon>
        <taxon>Saccharomycotina</taxon>
        <taxon>Dipodascomycetes</taxon>
        <taxon>Dipodascales</taxon>
        <taxon>Dipodascaceae</taxon>
        <taxon>Geotrichum</taxon>
    </lineage>
</organism>
<reference evidence="7" key="1">
    <citation type="submission" date="2014-03" db="EMBL/GenBank/DDBJ databases">
        <authorList>
            <person name="Casaregola S."/>
        </authorList>
    </citation>
    <scope>NUCLEOTIDE SEQUENCE [LARGE SCALE GENOMIC DNA]</scope>
    <source>
        <strain evidence="7">CLIB 918</strain>
    </source>
</reference>
<dbReference type="Pfam" id="PF13181">
    <property type="entry name" value="TPR_8"/>
    <property type="match status" value="1"/>
</dbReference>
<gene>
    <name evidence="7" type="ORF">BN980_GECA09s00153g</name>
</gene>
<dbReference type="PANTHER" id="PTHR23083:SF464">
    <property type="entry name" value="TETRATRICOPEPTIDE REPEAT DOMAIN 7, ISOFORM A"/>
    <property type="match status" value="1"/>
</dbReference>
<dbReference type="Proteomes" id="UP000242525">
    <property type="component" value="Unassembled WGS sequence"/>
</dbReference>
<evidence type="ECO:0000256" key="1">
    <source>
        <dbReference type="ARBA" id="ARBA00002550"/>
    </source>
</evidence>
<comment type="subcellular location">
    <subcellularLocation>
        <location evidence="2">Cell membrane</location>
        <topology evidence="2">Peripheral membrane protein</topology>
        <orientation evidence="2">Cytoplasmic side</orientation>
    </subcellularLocation>
    <subcellularLocation>
        <location evidence="3">Cytoplasmic granule</location>
    </subcellularLocation>
</comment>
<dbReference type="SUPFAM" id="SSF48452">
    <property type="entry name" value="TPR-like"/>
    <property type="match status" value="2"/>
</dbReference>
<dbReference type="OrthoDB" id="29013at2759"/>
<evidence type="ECO:0000256" key="3">
    <source>
        <dbReference type="ARBA" id="ARBA00004463"/>
    </source>
</evidence>
<protein>
    <recommendedName>
        <fullName evidence="6">Cargo-transport protein YPP1</fullName>
    </recommendedName>
</protein>
<dbReference type="InterPro" id="IPR051722">
    <property type="entry name" value="Endocytosis_PI4K-reg_protein"/>
</dbReference>
<dbReference type="GO" id="GO:0005886">
    <property type="term" value="C:plasma membrane"/>
    <property type="evidence" value="ECO:0007669"/>
    <property type="project" value="UniProtKB-SubCell"/>
</dbReference>
<evidence type="ECO:0000256" key="5">
    <source>
        <dbReference type="ARBA" id="ARBA00038251"/>
    </source>
</evidence>
<dbReference type="InterPro" id="IPR019734">
    <property type="entry name" value="TPR_rpt"/>
</dbReference>
<evidence type="ECO:0000256" key="2">
    <source>
        <dbReference type="ARBA" id="ARBA00004413"/>
    </source>
</evidence>
<dbReference type="AlphaFoldDB" id="A0A0J9XC97"/>
<dbReference type="EMBL" id="CCBN010000009">
    <property type="protein sequence ID" value="CDO54840.1"/>
    <property type="molecule type" value="Genomic_DNA"/>
</dbReference>
<evidence type="ECO:0000256" key="4">
    <source>
        <dbReference type="ARBA" id="ARBA00022583"/>
    </source>
</evidence>
<dbReference type="Gene3D" id="1.25.40.10">
    <property type="entry name" value="Tetratricopeptide repeat domain"/>
    <property type="match status" value="2"/>
</dbReference>
<evidence type="ECO:0000313" key="7">
    <source>
        <dbReference type="EMBL" id="CDO54840.1"/>
    </source>
</evidence>
<evidence type="ECO:0000256" key="6">
    <source>
        <dbReference type="ARBA" id="ARBA00039231"/>
    </source>
</evidence>
<keyword evidence="8" id="KW-1185">Reference proteome</keyword>
<comment type="caution">
    <text evidence="7">The sequence shown here is derived from an EMBL/GenBank/DDBJ whole genome shotgun (WGS) entry which is preliminary data.</text>
</comment>
<dbReference type="InterPro" id="IPR011990">
    <property type="entry name" value="TPR-like_helical_dom_sf"/>
</dbReference>
<name>A0A0J9XC97_GEOCN</name>
<evidence type="ECO:0000313" key="8">
    <source>
        <dbReference type="Proteomes" id="UP000242525"/>
    </source>
</evidence>